<dbReference type="PANTHER" id="PTHR33973">
    <property type="entry name" value="OS07G0153300 PROTEIN"/>
    <property type="match status" value="1"/>
</dbReference>
<sequence length="267" mass="30306">MLGTVMHERVRPAHHRFVYPVFCVRFDLSHLATQRAWWFGIGRWRLLGIDPRDYGPCDGTDLLAWIRDQLAQAGLPADGRVWLQTFPRVLGYAFNPVSFWLCEDRDGNLRALLAEVRNTFGERHRYLLRAEDDEPIGYDTPLVCAKAFHVSPFCRVEGRYVFRVRETQAAASIAIDYHDAEGLLIRTSIAVRKVPLTQWGALRAVVRQPWLTIAIVARIHWQALRLWLKGVPFYGKRPPAAAPTPAPASQGDASLPAVSSSQEQVQR</sequence>
<evidence type="ECO:0000313" key="3">
    <source>
        <dbReference type="Proteomes" id="UP000235347"/>
    </source>
</evidence>
<dbReference type="Proteomes" id="UP000235347">
    <property type="component" value="Unassembled WGS sequence"/>
</dbReference>
<dbReference type="EMBL" id="PNYB01000008">
    <property type="protein sequence ID" value="PMS25077.1"/>
    <property type="molecule type" value="Genomic_DNA"/>
</dbReference>
<reference evidence="2 3" key="1">
    <citation type="submission" date="2018-01" db="EMBL/GenBank/DDBJ databases">
        <title>Whole genome analyses suggest that Burkholderia sensu lato contains two further novel genera in the rhizoxinica-symbiotica group Mycetohabitans gen. nov., and Trinickia gen. nov.: implications for the evolution of diazotrophy and nodulation in the Burkholderiaceae.</title>
        <authorList>
            <person name="Estrada-de los Santos P."/>
            <person name="Palmer M."/>
            <person name="Chavez-Ramirez B."/>
            <person name="Beukes C."/>
            <person name="Steenkamp E.T."/>
            <person name="Hirsch A.M."/>
            <person name="Manyaka P."/>
            <person name="Maluk M."/>
            <person name="Lafos M."/>
            <person name="Crook M."/>
            <person name="Gross E."/>
            <person name="Simon M.F."/>
            <person name="Bueno dos Reis Junior F."/>
            <person name="Poole P.S."/>
            <person name="Venter S.N."/>
            <person name="James E.K."/>
        </authorList>
    </citation>
    <scope>NUCLEOTIDE SEQUENCE [LARGE SCALE GENOMIC DNA]</scope>
    <source>
        <strain evidence="2 3">GP25-8</strain>
    </source>
</reference>
<name>A0A2N7W6P7_9BURK</name>
<gene>
    <name evidence="2" type="ORF">C0Z19_11315</name>
</gene>
<feature type="compositionally biased region" description="Polar residues" evidence="1">
    <location>
        <begin position="257"/>
        <end position="267"/>
    </location>
</feature>
<dbReference type="InterPro" id="IPR010775">
    <property type="entry name" value="DUF1365"/>
</dbReference>
<evidence type="ECO:0000256" key="1">
    <source>
        <dbReference type="SAM" id="MobiDB-lite"/>
    </source>
</evidence>
<dbReference type="PANTHER" id="PTHR33973:SF4">
    <property type="entry name" value="OS07G0153300 PROTEIN"/>
    <property type="match status" value="1"/>
</dbReference>
<protein>
    <submittedName>
        <fullName evidence="2">DUF1365 domain-containing protein</fullName>
    </submittedName>
</protein>
<proteinExistence type="predicted"/>
<evidence type="ECO:0000313" key="2">
    <source>
        <dbReference type="EMBL" id="PMS25077.1"/>
    </source>
</evidence>
<dbReference type="Pfam" id="PF07103">
    <property type="entry name" value="DUF1365"/>
    <property type="match status" value="1"/>
</dbReference>
<feature type="region of interest" description="Disordered" evidence="1">
    <location>
        <begin position="239"/>
        <end position="267"/>
    </location>
</feature>
<organism evidence="2 3">
    <name type="scientific">Trinickia soli</name>
    <dbReference type="NCBI Taxonomy" id="380675"/>
    <lineage>
        <taxon>Bacteria</taxon>
        <taxon>Pseudomonadati</taxon>
        <taxon>Pseudomonadota</taxon>
        <taxon>Betaproteobacteria</taxon>
        <taxon>Burkholderiales</taxon>
        <taxon>Burkholderiaceae</taxon>
        <taxon>Trinickia</taxon>
    </lineage>
</organism>
<keyword evidence="3" id="KW-1185">Reference proteome</keyword>
<comment type="caution">
    <text evidence="2">The sequence shown here is derived from an EMBL/GenBank/DDBJ whole genome shotgun (WGS) entry which is preliminary data.</text>
</comment>
<accession>A0A2N7W6P7</accession>
<dbReference type="AlphaFoldDB" id="A0A2N7W6P7"/>
<dbReference type="RefSeq" id="WP_102610079.1">
    <property type="nucleotide sequence ID" value="NZ_CADIKD010000002.1"/>
</dbReference>